<evidence type="ECO:0000313" key="3">
    <source>
        <dbReference type="EMBL" id="OCT56184.1"/>
    </source>
</evidence>
<keyword evidence="1" id="KW-1133">Transmembrane helix</keyword>
<keyword evidence="1" id="KW-0812">Transmembrane</keyword>
<protein>
    <recommendedName>
        <fullName evidence="2">Ig-like domain-containing protein</fullName>
    </recommendedName>
</protein>
<gene>
    <name evidence="3" type="ORF">XELAEV_18000692mg</name>
</gene>
<accession>A0A974BQD5</accession>
<feature type="transmembrane region" description="Helical" evidence="1">
    <location>
        <begin position="460"/>
        <end position="484"/>
    </location>
</feature>
<sequence length="582" mass="65490">MESYMHVYRIILMVVLQAPGSRLRRGEGAPAYCSFCLSPGPRPSPLLHARRGGEMGGWFPGSYSKKSAFTLPKSIRALRGSCVEIPFSCPRNYRNFNLVWYKEIELQFDYKIFNHRDSSDVNEHYRGRTSLVGNEPNSCSLRINDVQETGTFYPYINSKKSQTVNVQVSDVPNEPSIQKPSILTEGGSVSISCSVEHTCPSSPPTLQWNKAGYNITYNQMRLKDGVWKATTVMEYLPSYQDHGTELICDAIHPNGLKSKTRWVTLNIRYAPKRVAVLFGGERERKEGDEVSLSCTSEANPAANDFIWYNNMRDETVELREEHGQNINVTLGWDREKFSCTARNPLGTGNSRVYELQVLYKAKNVTIKGKEEMKEGEILELECHFSDYNTIKYNYSYNWYLNGNPVNGKTGRILQIINITKSKSGNYSCNVQNRAGHSYSPLFSVTVMAVISAQTGEELPMGIILGGVAGAALLILLVLSLYLFLRKTQKLEAPEGRRVETNNQEHLSNDGQENYYCNFSAIAGPSRNSTVGTQLSEMELEDLYSKPKEPNEVEYILVNHVPSNGAAQQQNPVEETEYSIVNC</sequence>
<dbReference type="SMART" id="SM00408">
    <property type="entry name" value="IGc2"/>
    <property type="match status" value="2"/>
</dbReference>
<dbReference type="InterPro" id="IPR003599">
    <property type="entry name" value="Ig_sub"/>
</dbReference>
<dbReference type="InterPro" id="IPR036179">
    <property type="entry name" value="Ig-like_dom_sf"/>
</dbReference>
<name>A0A974BQD5_XENLA</name>
<dbReference type="EMBL" id="KV467362">
    <property type="protein sequence ID" value="OCT56184.1"/>
    <property type="molecule type" value="Genomic_DNA"/>
</dbReference>
<dbReference type="InterPro" id="IPR013783">
    <property type="entry name" value="Ig-like_fold"/>
</dbReference>
<dbReference type="PANTHER" id="PTHR46484">
    <property type="entry name" value="SI:CH211-171H4.5-RELATED"/>
    <property type="match status" value="1"/>
</dbReference>
<dbReference type="InterPro" id="IPR003598">
    <property type="entry name" value="Ig_sub2"/>
</dbReference>
<dbReference type="PANTHER" id="PTHR46484:SF4">
    <property type="entry name" value="SIALOADHESIN"/>
    <property type="match status" value="1"/>
</dbReference>
<evidence type="ECO:0000259" key="2">
    <source>
        <dbReference type="PROSITE" id="PS50835"/>
    </source>
</evidence>
<feature type="domain" description="Ig-like" evidence="2">
    <location>
        <begin position="271"/>
        <end position="356"/>
    </location>
</feature>
<keyword evidence="1" id="KW-0472">Membrane</keyword>
<dbReference type="AlphaFoldDB" id="A0A974BQD5"/>
<dbReference type="SMART" id="SM00409">
    <property type="entry name" value="IG"/>
    <property type="match status" value="4"/>
</dbReference>
<feature type="domain" description="Ig-like" evidence="2">
    <location>
        <begin position="361"/>
        <end position="445"/>
    </location>
</feature>
<dbReference type="Gene3D" id="2.60.40.10">
    <property type="entry name" value="Immunoglobulins"/>
    <property type="match status" value="4"/>
</dbReference>
<proteinExistence type="predicted"/>
<dbReference type="Proteomes" id="UP000694892">
    <property type="component" value="Unassembled WGS sequence"/>
</dbReference>
<organism evidence="3">
    <name type="scientific">Xenopus laevis</name>
    <name type="common">African clawed frog</name>
    <dbReference type="NCBI Taxonomy" id="8355"/>
    <lineage>
        <taxon>Eukaryota</taxon>
        <taxon>Metazoa</taxon>
        <taxon>Chordata</taxon>
        <taxon>Craniata</taxon>
        <taxon>Vertebrata</taxon>
        <taxon>Euteleostomi</taxon>
        <taxon>Amphibia</taxon>
        <taxon>Batrachia</taxon>
        <taxon>Anura</taxon>
        <taxon>Pipoidea</taxon>
        <taxon>Pipidae</taxon>
        <taxon>Xenopodinae</taxon>
        <taxon>Xenopus</taxon>
        <taxon>Xenopus</taxon>
    </lineage>
</organism>
<dbReference type="SUPFAM" id="SSF48726">
    <property type="entry name" value="Immunoglobulin"/>
    <property type="match status" value="4"/>
</dbReference>
<reference evidence="3" key="1">
    <citation type="submission" date="2016-05" db="EMBL/GenBank/DDBJ databases">
        <title>WGS assembly of Xenopus laevis.</title>
        <authorList>
            <person name="Session A."/>
            <person name="Uno Y."/>
            <person name="Kwon T."/>
            <person name="Chapman J."/>
            <person name="Toyoda A."/>
            <person name="Takahashi S."/>
            <person name="Fukui A."/>
            <person name="Hikosaka A."/>
            <person name="Putnam N."/>
            <person name="Stites J."/>
            <person name="Van Heeringen S."/>
            <person name="Quigley I."/>
            <person name="Heinz S."/>
            <person name="Hellsten U."/>
            <person name="Lyons J."/>
            <person name="Suzuki A."/>
            <person name="Kondo M."/>
            <person name="Ogino H."/>
            <person name="Ochi H."/>
            <person name="Bogdanovic O."/>
            <person name="Lister R."/>
            <person name="Georgiou G."/>
            <person name="Paranjpe S."/>
            <person name="Van Kruijsbergen I."/>
            <person name="Mozaffari S."/>
            <person name="Shu S."/>
            <person name="Schmutz J."/>
            <person name="Jenkins J."/>
            <person name="Grimwood J."/>
            <person name="Carlson J."/>
            <person name="Mitros T."/>
            <person name="Simakov O."/>
            <person name="Heald R."/>
            <person name="Miller K."/>
            <person name="Haudenschild C."/>
            <person name="Kuroki Y."/>
            <person name="Tanaka T."/>
            <person name="Michiue T."/>
            <person name="Watanabe M."/>
            <person name="Kinoshita T."/>
            <person name="Ohta Y."/>
            <person name="Mawaribuchi S."/>
            <person name="Suzuki Y."/>
            <person name="Haramoto Y."/>
            <person name="Yamamoto T."/>
            <person name="Takagi C."/>
            <person name="Kitzman J."/>
            <person name="Shendure J."/>
            <person name="Nakayama T."/>
            <person name="Izutsu Y."/>
            <person name="Robert J."/>
            <person name="Dichmann D."/>
            <person name="Flajnik M."/>
            <person name="Houston D."/>
            <person name="Marcotte E."/>
            <person name="Wallingford J."/>
            <person name="Ito Y."/>
            <person name="Asashima M."/>
            <person name="Ueno N."/>
            <person name="Matsuda Y."/>
            <person name="Jan Veenstra G."/>
            <person name="Fujiyama A."/>
            <person name="Harland R."/>
            <person name="Taira M."/>
            <person name="Rokhsar D.S."/>
        </authorList>
    </citation>
    <scope>NUCLEOTIDE SEQUENCE</scope>
    <source>
        <strain evidence="3">J</strain>
        <tissue evidence="3">Blood</tissue>
    </source>
</reference>
<dbReference type="CDD" id="cd00096">
    <property type="entry name" value="Ig"/>
    <property type="match status" value="1"/>
</dbReference>
<feature type="domain" description="Ig-like" evidence="2">
    <location>
        <begin position="175"/>
        <end position="264"/>
    </location>
</feature>
<dbReference type="PROSITE" id="PS50835">
    <property type="entry name" value="IG_LIKE"/>
    <property type="match status" value="3"/>
</dbReference>
<evidence type="ECO:0000256" key="1">
    <source>
        <dbReference type="SAM" id="Phobius"/>
    </source>
</evidence>
<dbReference type="InterPro" id="IPR007110">
    <property type="entry name" value="Ig-like_dom"/>
</dbReference>
<dbReference type="Pfam" id="PF13895">
    <property type="entry name" value="Ig_2"/>
    <property type="match status" value="1"/>
</dbReference>